<sequence>MQTEGKGKGAPLCQVGAKSYADVTPGKKRLRDDTASPGGGDCGSALSCEQSLGEGAACHSHDVRKELDVDKTDRPDVGARVGLLRGTAPHALPPSTSGTVTFLYSLAQLRELFCAPSLQDSSSSVAMRDHRLNPGESVIVIVCMDEAEIKNLVQDSTREYSSCRIFCVNLSCFSVEGRSDCPHRPAGTPGYGGGGMGGVSVDLESQQKHALKEVYRVLGVTGVRDPSQSSVTLSPPSEIRNTDAKGTEGNEDGRVTTTKGPAFHNSAEPGSVDDERGATQEVLTHPFMVLWRAPGALPDECVDQCGDGTVNKEPGTIAPGGPLLVKHLTSVEHLHSLSLFTPVYTVEHLIRTIARKLDSVPVASALSCSYTLVYFGASWCPPCMRAVASLPDMIKSDFPESIECMVKADMDFATPIFKFFEVEIIPVFMILNNNVLRVADGWSEVLNDYNQVDRTKGVAMAALSDVLLRSEVGRIQNSSRASVRAFIDKLTKKLSFDADF</sequence>
<accession>G0U646</accession>
<feature type="compositionally biased region" description="Polar residues" evidence="1">
    <location>
        <begin position="226"/>
        <end position="235"/>
    </location>
</feature>
<evidence type="ECO:0000259" key="2">
    <source>
        <dbReference type="Pfam" id="PF00085"/>
    </source>
</evidence>
<protein>
    <recommendedName>
        <fullName evidence="2">Thioredoxin domain-containing protein</fullName>
    </recommendedName>
</protein>
<dbReference type="OMA" id="PAMIVWR"/>
<gene>
    <name evidence="3" type="ORF">TVY486_1004010</name>
</gene>
<feature type="compositionally biased region" description="Basic and acidic residues" evidence="1">
    <location>
        <begin position="240"/>
        <end position="254"/>
    </location>
</feature>
<dbReference type="CDD" id="cd02947">
    <property type="entry name" value="TRX_family"/>
    <property type="match status" value="1"/>
</dbReference>
<dbReference type="SUPFAM" id="SSF52833">
    <property type="entry name" value="Thioredoxin-like"/>
    <property type="match status" value="1"/>
</dbReference>
<proteinExistence type="predicted"/>
<reference evidence="3" key="1">
    <citation type="journal article" date="2012" name="Proc. Natl. Acad. Sci. U.S.A.">
        <title>Antigenic diversity is generated by distinct evolutionary mechanisms in African trypanosome species.</title>
        <authorList>
            <person name="Jackson A.P."/>
            <person name="Berry A."/>
            <person name="Aslett M."/>
            <person name="Allison H.C."/>
            <person name="Burton P."/>
            <person name="Vavrova-Anderson J."/>
            <person name="Brown R."/>
            <person name="Browne H."/>
            <person name="Corton N."/>
            <person name="Hauser H."/>
            <person name="Gamble J."/>
            <person name="Gilderthorp R."/>
            <person name="Marcello L."/>
            <person name="McQuillan J."/>
            <person name="Otto T.D."/>
            <person name="Quail M.A."/>
            <person name="Sanders M.J."/>
            <person name="van Tonder A."/>
            <person name="Ginger M.L."/>
            <person name="Field M.C."/>
            <person name="Barry J.D."/>
            <person name="Hertz-Fowler C."/>
            <person name="Berriman M."/>
        </authorList>
    </citation>
    <scope>NUCLEOTIDE SEQUENCE</scope>
    <source>
        <strain evidence="3">Y486</strain>
    </source>
</reference>
<evidence type="ECO:0000256" key="1">
    <source>
        <dbReference type="SAM" id="MobiDB-lite"/>
    </source>
</evidence>
<dbReference type="AlphaFoldDB" id="G0U646"/>
<dbReference type="EMBL" id="HE573026">
    <property type="protein sequence ID" value="CCC51348.1"/>
    <property type="molecule type" value="Genomic_DNA"/>
</dbReference>
<dbReference type="InterPro" id="IPR013766">
    <property type="entry name" value="Thioredoxin_domain"/>
</dbReference>
<dbReference type="Pfam" id="PF00085">
    <property type="entry name" value="Thioredoxin"/>
    <property type="match status" value="1"/>
</dbReference>
<dbReference type="Gene3D" id="3.40.30.10">
    <property type="entry name" value="Glutaredoxin"/>
    <property type="match status" value="1"/>
</dbReference>
<name>G0U646_TRYVY</name>
<evidence type="ECO:0000313" key="3">
    <source>
        <dbReference type="EMBL" id="CCC51348.1"/>
    </source>
</evidence>
<feature type="region of interest" description="Disordered" evidence="1">
    <location>
        <begin position="225"/>
        <end position="275"/>
    </location>
</feature>
<organism evidence="3">
    <name type="scientific">Trypanosoma vivax (strain Y486)</name>
    <dbReference type="NCBI Taxonomy" id="1055687"/>
    <lineage>
        <taxon>Eukaryota</taxon>
        <taxon>Discoba</taxon>
        <taxon>Euglenozoa</taxon>
        <taxon>Kinetoplastea</taxon>
        <taxon>Metakinetoplastina</taxon>
        <taxon>Trypanosomatida</taxon>
        <taxon>Trypanosomatidae</taxon>
        <taxon>Trypanosoma</taxon>
        <taxon>Duttonella</taxon>
    </lineage>
</organism>
<dbReference type="VEuPathDB" id="TriTrypDB:TvY486_1004010"/>
<feature type="domain" description="Thioredoxin" evidence="2">
    <location>
        <begin position="370"/>
        <end position="435"/>
    </location>
</feature>
<dbReference type="InterPro" id="IPR036249">
    <property type="entry name" value="Thioredoxin-like_sf"/>
</dbReference>